<keyword evidence="2" id="KW-1185">Reference proteome</keyword>
<protein>
    <submittedName>
        <fullName evidence="1">Uncharacterized protein</fullName>
    </submittedName>
</protein>
<dbReference type="EMBL" id="JPKZ01003185">
    <property type="protein sequence ID" value="KHN72882.1"/>
    <property type="molecule type" value="Genomic_DNA"/>
</dbReference>
<sequence>MQMPVNLSYKRVSKAVAKHSDYIIDQLNHSCDHDDLLTAHEQSVREERLSTLRLQQRRSWFQLGRDLAYPIRMDAENAIYFLICKRLRL</sequence>
<proteinExistence type="predicted"/>
<dbReference type="AlphaFoldDB" id="A0A0B2UUY7"/>
<evidence type="ECO:0000313" key="2">
    <source>
        <dbReference type="Proteomes" id="UP000031036"/>
    </source>
</evidence>
<dbReference type="Proteomes" id="UP000031036">
    <property type="component" value="Unassembled WGS sequence"/>
</dbReference>
<accession>A0A0B2UUY7</accession>
<organism evidence="1 2">
    <name type="scientific">Toxocara canis</name>
    <name type="common">Canine roundworm</name>
    <dbReference type="NCBI Taxonomy" id="6265"/>
    <lineage>
        <taxon>Eukaryota</taxon>
        <taxon>Metazoa</taxon>
        <taxon>Ecdysozoa</taxon>
        <taxon>Nematoda</taxon>
        <taxon>Chromadorea</taxon>
        <taxon>Rhabditida</taxon>
        <taxon>Spirurina</taxon>
        <taxon>Ascaridomorpha</taxon>
        <taxon>Ascaridoidea</taxon>
        <taxon>Toxocaridae</taxon>
        <taxon>Toxocara</taxon>
    </lineage>
</organism>
<name>A0A0B2UUY7_TOXCA</name>
<comment type="caution">
    <text evidence="1">The sequence shown here is derived from an EMBL/GenBank/DDBJ whole genome shotgun (WGS) entry which is preliminary data.</text>
</comment>
<evidence type="ECO:0000313" key="1">
    <source>
        <dbReference type="EMBL" id="KHN72882.1"/>
    </source>
</evidence>
<gene>
    <name evidence="1" type="ORF">Tcan_07755</name>
</gene>
<reference evidence="1 2" key="1">
    <citation type="submission" date="2014-11" db="EMBL/GenBank/DDBJ databases">
        <title>Genetic blueprint of the zoonotic pathogen Toxocara canis.</title>
        <authorList>
            <person name="Zhu X.-Q."/>
            <person name="Korhonen P.K."/>
            <person name="Cai H."/>
            <person name="Young N.D."/>
            <person name="Nejsum P."/>
            <person name="von Samson-Himmelstjerna G."/>
            <person name="Boag P.R."/>
            <person name="Tan P."/>
            <person name="Li Q."/>
            <person name="Min J."/>
            <person name="Yang Y."/>
            <person name="Wang X."/>
            <person name="Fang X."/>
            <person name="Hall R.S."/>
            <person name="Hofmann A."/>
            <person name="Sternberg P.W."/>
            <person name="Jex A.R."/>
            <person name="Gasser R.B."/>
        </authorList>
    </citation>
    <scope>NUCLEOTIDE SEQUENCE [LARGE SCALE GENOMIC DNA]</scope>
    <source>
        <strain evidence="1">PN_DK_2014</strain>
    </source>
</reference>